<name>A0ABM9JVT8_9RALS</name>
<comment type="caution">
    <text evidence="1">The sequence shown here is derived from an EMBL/GenBank/DDBJ whole genome shotgun (WGS) entry which is preliminary data.</text>
</comment>
<dbReference type="RefSeq" id="WP_012436114.1">
    <property type="nucleotide sequence ID" value="NZ_CATWDO010000003.1"/>
</dbReference>
<keyword evidence="2" id="KW-1185">Reference proteome</keyword>
<dbReference type="EMBL" id="CATZAR010000021">
    <property type="protein sequence ID" value="CAJ0806292.1"/>
    <property type="molecule type" value="Genomic_DNA"/>
</dbReference>
<reference evidence="1 2" key="1">
    <citation type="submission" date="2023-07" db="EMBL/GenBank/DDBJ databases">
        <authorList>
            <person name="Peeters C."/>
        </authorList>
    </citation>
    <scope>NUCLEOTIDE SEQUENCE [LARGE SCALE GENOMIC DNA]</scope>
    <source>
        <strain evidence="1 2">LMG 18095</strain>
    </source>
</reference>
<evidence type="ECO:0008006" key="3">
    <source>
        <dbReference type="Google" id="ProtNLM"/>
    </source>
</evidence>
<organism evidence="1 2">
    <name type="scientific">Ralstonia thomasii</name>
    <dbReference type="NCBI Taxonomy" id="3058596"/>
    <lineage>
        <taxon>Bacteria</taxon>
        <taxon>Pseudomonadati</taxon>
        <taxon>Pseudomonadota</taxon>
        <taxon>Betaproteobacteria</taxon>
        <taxon>Burkholderiales</taxon>
        <taxon>Burkholderiaceae</taxon>
        <taxon>Ralstonia</taxon>
    </lineage>
</organism>
<sequence length="435" mass="43354">MSYTGVARDDLTLASLTVTGLVLDSYQSGITAGTTRTQAGATALTAQMCRVDTATAPAAGAILGDGVMLLAAQKGLKQEVVNNTAYPIQVYGNTADNATINGVAGATGVTLPPGDCADFECMQAGQWQFEAGVGASGQFPVELSQESITAVSPAAQATATPLLGRINHVTNVNAAGAAVALQAAKYGIEQAVENSTANPLTVYPINGGTDAINGQAANTPVIIPAFTTALFRAASAGVWQSDPFFNGIGAIPSTGGVQPGSAASGVARSGGNLSVQVSSAGQGNGADTTDDVLFTYALPASALDVAGRQISIMAAGKLGSTANNKRIKVWWGTTTQTVGAAVAGGTLICDSGVMTQNGGGWQASVQVEKYGANGSNTQISNGAQVIGSTHLGVQVPALLTAVENGVINITVTGSSPTTGAANDVVGQVFDVAFNN</sequence>
<evidence type="ECO:0000313" key="2">
    <source>
        <dbReference type="Proteomes" id="UP001189773"/>
    </source>
</evidence>
<protein>
    <recommendedName>
        <fullName evidence="3">Bacteriophage protein</fullName>
    </recommendedName>
</protein>
<accession>A0ABM9JVT8</accession>
<gene>
    <name evidence="1" type="ORF">LMG18095_04416</name>
</gene>
<proteinExistence type="predicted"/>
<evidence type="ECO:0000313" key="1">
    <source>
        <dbReference type="EMBL" id="CAJ0806292.1"/>
    </source>
</evidence>
<dbReference type="Proteomes" id="UP001189773">
    <property type="component" value="Unassembled WGS sequence"/>
</dbReference>